<feature type="region of interest" description="Disordered" evidence="7">
    <location>
        <begin position="1"/>
        <end position="26"/>
    </location>
</feature>
<dbReference type="Gene3D" id="1.10.10.10">
    <property type="entry name" value="Winged helix-like DNA-binding domain superfamily/Winged helix DNA-binding domain"/>
    <property type="match status" value="1"/>
</dbReference>
<feature type="compositionally biased region" description="Gly residues" evidence="7">
    <location>
        <begin position="269"/>
        <end position="278"/>
    </location>
</feature>
<dbReference type="GO" id="GO:0046872">
    <property type="term" value="F:metal ion binding"/>
    <property type="evidence" value="ECO:0007669"/>
    <property type="project" value="UniProtKB-KW"/>
</dbReference>
<keyword evidence="2" id="KW-0004">4Fe-4S</keyword>
<dbReference type="OrthoDB" id="9800840at2"/>
<organism evidence="9 10">
    <name type="scientific">Solidesulfovibrio carbinoliphilus subsp. oakridgensis</name>
    <dbReference type="NCBI Taxonomy" id="694327"/>
    <lineage>
        <taxon>Bacteria</taxon>
        <taxon>Pseudomonadati</taxon>
        <taxon>Thermodesulfobacteriota</taxon>
        <taxon>Desulfovibrionia</taxon>
        <taxon>Desulfovibrionales</taxon>
        <taxon>Desulfovibrionaceae</taxon>
        <taxon>Solidesulfovibrio</taxon>
    </lineage>
</organism>
<feature type="region of interest" description="Disordered" evidence="7">
    <location>
        <begin position="260"/>
        <end position="283"/>
    </location>
</feature>
<dbReference type="GO" id="GO:0003824">
    <property type="term" value="F:catalytic activity"/>
    <property type="evidence" value="ECO:0007669"/>
    <property type="project" value="InterPro"/>
</dbReference>
<keyword evidence="5" id="KW-0408">Iron</keyword>
<keyword evidence="6" id="KW-0411">Iron-sulfur</keyword>
<dbReference type="EMBL" id="CM001368">
    <property type="protein sequence ID" value="EHJ47137.1"/>
    <property type="molecule type" value="Genomic_DNA"/>
</dbReference>
<dbReference type="RefSeq" id="WP_009180550.1">
    <property type="nucleotide sequence ID" value="NZ_CM001368.1"/>
</dbReference>
<proteinExistence type="predicted"/>
<dbReference type="PANTHER" id="PTHR43787">
    <property type="entry name" value="FEMO COFACTOR BIOSYNTHESIS PROTEIN NIFB-RELATED"/>
    <property type="match status" value="1"/>
</dbReference>
<evidence type="ECO:0000256" key="4">
    <source>
        <dbReference type="ARBA" id="ARBA00022723"/>
    </source>
</evidence>
<evidence type="ECO:0000256" key="7">
    <source>
        <dbReference type="SAM" id="MobiDB-lite"/>
    </source>
</evidence>
<evidence type="ECO:0000256" key="6">
    <source>
        <dbReference type="ARBA" id="ARBA00023014"/>
    </source>
</evidence>
<dbReference type="InterPro" id="IPR007197">
    <property type="entry name" value="rSAM"/>
</dbReference>
<dbReference type="AlphaFoldDB" id="G7Q7I4"/>
<evidence type="ECO:0000313" key="10">
    <source>
        <dbReference type="Proteomes" id="UP000004662"/>
    </source>
</evidence>
<dbReference type="SFLD" id="SFLDG01083">
    <property type="entry name" value="Uncharacterised_Radical_SAM_Su"/>
    <property type="match status" value="1"/>
</dbReference>
<dbReference type="InterPro" id="IPR013785">
    <property type="entry name" value="Aldolase_TIM"/>
</dbReference>
<dbReference type="Proteomes" id="UP000004662">
    <property type="component" value="Chromosome"/>
</dbReference>
<keyword evidence="10" id="KW-1185">Reference proteome</keyword>
<sequence length="350" mass="36613">MRRRPLSTEGADLSSRRDKEDRATDSTRHVFGPVASGRLGLSLGLDLLGARICTFDCLYCEAGVTEALTTARKPYVPARRILGELADWKAAGHGLPDAVTLGGLGEPCLNTDCGEIIAGARELFPNVPVAVLTNSSLLSDPDVRSALSGADIVLPSMDTLVAAEYQRLNRPHQTLGLDAIRQGLLDFRGGFAGSIFLEILLVAGQNDSAENLGLLREFCRELAPTRVDVVTLSRPGAYPGAKAVAGDVLARFREALGAARPGPWAPSGDGHGPAGLLGDGAARAPRDPGLTDADLAARIAASVARRPQTAAGLATALGQPAPRIQSALDALLRTGAVRRERSGQDIFYSG</sequence>
<dbReference type="CDD" id="cd01335">
    <property type="entry name" value="Radical_SAM"/>
    <property type="match status" value="1"/>
</dbReference>
<keyword evidence="4" id="KW-0479">Metal-binding</keyword>
<evidence type="ECO:0000256" key="2">
    <source>
        <dbReference type="ARBA" id="ARBA00022485"/>
    </source>
</evidence>
<dbReference type="GO" id="GO:0051539">
    <property type="term" value="F:4 iron, 4 sulfur cluster binding"/>
    <property type="evidence" value="ECO:0007669"/>
    <property type="project" value="UniProtKB-KW"/>
</dbReference>
<feature type="compositionally biased region" description="Basic and acidic residues" evidence="7">
    <location>
        <begin position="14"/>
        <end position="26"/>
    </location>
</feature>
<dbReference type="PANTHER" id="PTHR43787:SF11">
    <property type="entry name" value="UPF0026 PROTEIN SLR1464"/>
    <property type="match status" value="1"/>
</dbReference>
<dbReference type="SUPFAM" id="SSF102114">
    <property type="entry name" value="Radical SAM enzymes"/>
    <property type="match status" value="1"/>
</dbReference>
<accession>G7Q7I4</accession>
<dbReference type="SFLD" id="SFLDS00029">
    <property type="entry name" value="Radical_SAM"/>
    <property type="match status" value="1"/>
</dbReference>
<dbReference type="InterPro" id="IPR036388">
    <property type="entry name" value="WH-like_DNA-bd_sf"/>
</dbReference>
<name>G7Q7I4_9BACT</name>
<reference evidence="10" key="1">
    <citation type="journal article" date="2015" name="Genome Announc.">
        <title>High-Quality Draft Genome Sequence of Desulfovibrio carbinoliphilus FW-101-2B, an Organic Acid-Oxidizing Sulfate-Reducing Bacterium Isolated from Uranium(VI)-Contaminated Groundwater.</title>
        <authorList>
            <person name="Ramsay B.D."/>
            <person name="Hwang C."/>
            <person name="Woo H.L."/>
            <person name="Carroll S.L."/>
            <person name="Lucas S."/>
            <person name="Han J."/>
            <person name="Lapidus A.L."/>
            <person name="Cheng J.F."/>
            <person name="Goodwin L.A."/>
            <person name="Pitluck S."/>
            <person name="Peters L."/>
            <person name="Chertkov O."/>
            <person name="Held B."/>
            <person name="Detter J.C."/>
            <person name="Han C.S."/>
            <person name="Tapia R."/>
            <person name="Land M.L."/>
            <person name="Hauser L.J."/>
            <person name="Kyrpides N.C."/>
            <person name="Ivanova N.N."/>
            <person name="Mikhailova N."/>
            <person name="Pagani I."/>
            <person name="Woyke T."/>
            <person name="Arkin A.P."/>
            <person name="Dehal P."/>
            <person name="Chivian D."/>
            <person name="Criddle C.S."/>
            <person name="Wu W."/>
            <person name="Chakraborty R."/>
            <person name="Hazen T.C."/>
            <person name="Fields M.W."/>
        </authorList>
    </citation>
    <scope>NUCLEOTIDE SEQUENCE [LARGE SCALE GENOMIC DNA]</scope>
    <source>
        <strain evidence="10">FW-101-2B</strain>
    </source>
</reference>
<evidence type="ECO:0000259" key="8">
    <source>
        <dbReference type="Pfam" id="PF04055"/>
    </source>
</evidence>
<dbReference type="HOGENOM" id="CLU_058377_0_0_7"/>
<evidence type="ECO:0000256" key="1">
    <source>
        <dbReference type="ARBA" id="ARBA00001966"/>
    </source>
</evidence>
<dbReference type="STRING" id="694327.DFW101_1126"/>
<keyword evidence="3" id="KW-0949">S-adenosyl-L-methionine</keyword>
<evidence type="ECO:0000256" key="3">
    <source>
        <dbReference type="ARBA" id="ARBA00022691"/>
    </source>
</evidence>
<evidence type="ECO:0000256" key="5">
    <source>
        <dbReference type="ARBA" id="ARBA00023004"/>
    </source>
</evidence>
<evidence type="ECO:0000313" key="9">
    <source>
        <dbReference type="EMBL" id="EHJ47137.1"/>
    </source>
</evidence>
<dbReference type="Pfam" id="PF04055">
    <property type="entry name" value="Radical_SAM"/>
    <property type="match status" value="1"/>
</dbReference>
<protein>
    <submittedName>
        <fullName evidence="9">Radical SAM domain protein</fullName>
    </submittedName>
</protein>
<feature type="domain" description="Radical SAM core" evidence="8">
    <location>
        <begin position="51"/>
        <end position="172"/>
    </location>
</feature>
<dbReference type="eggNOG" id="COG0731">
    <property type="taxonomic scope" value="Bacteria"/>
</dbReference>
<dbReference type="Gene3D" id="3.20.20.70">
    <property type="entry name" value="Aldolase class I"/>
    <property type="match status" value="1"/>
</dbReference>
<dbReference type="InterPro" id="IPR040084">
    <property type="entry name" value="GTPase_Obg"/>
</dbReference>
<gene>
    <name evidence="9" type="ORF">DFW101_1126</name>
</gene>
<dbReference type="InterPro" id="IPR058240">
    <property type="entry name" value="rSAM_sf"/>
</dbReference>
<comment type="cofactor">
    <cofactor evidence="1">
        <name>[4Fe-4S] cluster</name>
        <dbReference type="ChEBI" id="CHEBI:49883"/>
    </cofactor>
</comment>